<evidence type="ECO:0000256" key="1">
    <source>
        <dbReference type="SAM" id="MobiDB-lite"/>
    </source>
</evidence>
<accession>A0A4Q9R409</accession>
<sequence length="167" mass="19011">MWKKLFGGKKDGGATAGNPPPASAAPAEIEACQTELVRAVAASITDLYDGEWEDRDWLRIVVNHEALWDQPQVRTSSLNFTIARRPNEPLEKIGFRLSPAAREGFQRLAALMQAQSGNWWTVCDLVIERDGRFAFTFSYDQPYRIDGNPNDQRFRDYLERYRAETGN</sequence>
<evidence type="ECO:0000313" key="2">
    <source>
        <dbReference type="EMBL" id="TBU94670.1"/>
    </source>
</evidence>
<gene>
    <name evidence="2" type="ORF">DNK44_08225</name>
</gene>
<evidence type="ECO:0000313" key="3">
    <source>
        <dbReference type="Proteomes" id="UP000293172"/>
    </source>
</evidence>
<organism evidence="2 3">
    <name type="scientific">Phytopseudomonas dryadis</name>
    <dbReference type="NCBI Taxonomy" id="2487520"/>
    <lineage>
        <taxon>Bacteria</taxon>
        <taxon>Pseudomonadati</taxon>
        <taxon>Pseudomonadota</taxon>
        <taxon>Gammaproteobacteria</taxon>
        <taxon>Pseudomonadales</taxon>
        <taxon>Pseudomonadaceae</taxon>
        <taxon>Phytopseudomonas</taxon>
    </lineage>
</organism>
<feature type="region of interest" description="Disordered" evidence="1">
    <location>
        <begin position="1"/>
        <end position="26"/>
    </location>
</feature>
<reference evidence="2 3" key="1">
    <citation type="submission" date="2018-06" db="EMBL/GenBank/DDBJ databases">
        <title>Three novel Pseudomonas species isolated from symptomatic oak.</title>
        <authorList>
            <person name="Bueno-Gonzalez V."/>
            <person name="Brady C."/>
        </authorList>
    </citation>
    <scope>NUCLEOTIDE SEQUENCE [LARGE SCALE GENOMIC DNA]</scope>
    <source>
        <strain evidence="2 3">P6B</strain>
    </source>
</reference>
<protein>
    <recommendedName>
        <fullName evidence="4">DUF600 domain-containing protein</fullName>
    </recommendedName>
</protein>
<comment type="caution">
    <text evidence="2">The sequence shown here is derived from an EMBL/GenBank/DDBJ whole genome shotgun (WGS) entry which is preliminary data.</text>
</comment>
<dbReference type="Proteomes" id="UP000293172">
    <property type="component" value="Unassembled WGS sequence"/>
</dbReference>
<dbReference type="RefSeq" id="WP_131197773.1">
    <property type="nucleotide sequence ID" value="NZ_QJUL01000009.1"/>
</dbReference>
<dbReference type="EMBL" id="QJUL01000009">
    <property type="protein sequence ID" value="TBU94670.1"/>
    <property type="molecule type" value="Genomic_DNA"/>
</dbReference>
<evidence type="ECO:0008006" key="4">
    <source>
        <dbReference type="Google" id="ProtNLM"/>
    </source>
</evidence>
<name>A0A4Q9R409_9GAMM</name>
<dbReference type="InterPro" id="IPR036170">
    <property type="entry name" value="YezG-like_sf"/>
</dbReference>
<dbReference type="AlphaFoldDB" id="A0A4Q9R409"/>
<proteinExistence type="predicted"/>
<dbReference type="SUPFAM" id="SSF160424">
    <property type="entry name" value="BH3703-like"/>
    <property type="match status" value="1"/>
</dbReference>
<dbReference type="OrthoDB" id="7949389at2"/>